<gene>
    <name evidence="1" type="ORF">APR03_002020</name>
</gene>
<protein>
    <submittedName>
        <fullName evidence="1">Beta-1,4-mannosyltransferase</fullName>
    </submittedName>
</protein>
<evidence type="ECO:0000313" key="2">
    <source>
        <dbReference type="Proteomes" id="UP001139493"/>
    </source>
</evidence>
<evidence type="ECO:0000313" key="1">
    <source>
        <dbReference type="EMBL" id="MCP2264682.1"/>
    </source>
</evidence>
<proteinExistence type="predicted"/>
<dbReference type="Pfam" id="PF13692">
    <property type="entry name" value="Glyco_trans_1_4"/>
    <property type="match status" value="1"/>
</dbReference>
<dbReference type="SUPFAM" id="SSF53756">
    <property type="entry name" value="UDP-Glycosyltransferase/glycogen phosphorylase"/>
    <property type="match status" value="1"/>
</dbReference>
<comment type="caution">
    <text evidence="1">The sequence shown here is derived from an EMBL/GenBank/DDBJ whole genome shotgun (WGS) entry which is preliminary data.</text>
</comment>
<dbReference type="Proteomes" id="UP001139493">
    <property type="component" value="Unassembled WGS sequence"/>
</dbReference>
<keyword evidence="2" id="KW-1185">Reference proteome</keyword>
<dbReference type="AlphaFoldDB" id="A0A9X2G0B1"/>
<dbReference type="Gene3D" id="3.40.50.2000">
    <property type="entry name" value="Glycogen Phosphorylase B"/>
    <property type="match status" value="2"/>
</dbReference>
<organism evidence="1 2">
    <name type="scientific">Promicromonospora thailandica</name>
    <dbReference type="NCBI Taxonomy" id="765201"/>
    <lineage>
        <taxon>Bacteria</taxon>
        <taxon>Bacillati</taxon>
        <taxon>Actinomycetota</taxon>
        <taxon>Actinomycetes</taxon>
        <taxon>Micrococcales</taxon>
        <taxon>Promicromonosporaceae</taxon>
        <taxon>Promicromonospora</taxon>
    </lineage>
</organism>
<reference evidence="1" key="1">
    <citation type="submission" date="2022-06" db="EMBL/GenBank/DDBJ databases">
        <title>Genomic Encyclopedia of Archaeal and Bacterial Type Strains, Phase II (KMG-II): from individual species to whole genera.</title>
        <authorList>
            <person name="Goeker M."/>
        </authorList>
    </citation>
    <scope>NUCLEOTIDE SEQUENCE</scope>
    <source>
        <strain evidence="1">DSM 26652</strain>
    </source>
</reference>
<accession>A0A9X2G0B1</accession>
<dbReference type="EMBL" id="JAMTCS010000005">
    <property type="protein sequence ID" value="MCP2264682.1"/>
    <property type="molecule type" value="Genomic_DNA"/>
</dbReference>
<name>A0A9X2G0B1_9MICO</name>
<sequence length="338" mass="37565">MTAAHPTDGIRVLHSLRPPDGTTRYVDQMIATAPPEVSVRTFSWPRALVGSYDVFQLHWPESLVRHPTRLGSAVKRFLTRMLLLRLWATRTPLVRTAHNLAPHEAGDPGERRLLAALDRRTAHWIALNPTTELPPGAASSVILHGHYRDRFGRHDGPPVPGRVLQFGMIRPYKGVDRLIDTFTALDRPDLSLRIVGKPIDDAMRREVETRAARDARVTLSLSFVPDDTLAREVCAAELVVLPYRELHNSGVALVALSLDRPVLMPRTPSSEALRGEAGTEWVLLFDGDLTAQALEAAVDRAAATVRSGGSPDLRGRDWDTVGRRHADVYRRVLSRTRS</sequence>